<evidence type="ECO:0000259" key="2">
    <source>
        <dbReference type="PROSITE" id="PS52035"/>
    </source>
</evidence>
<dbReference type="PROSITE" id="PS52035">
    <property type="entry name" value="PEPTIDASE_M14"/>
    <property type="match status" value="1"/>
</dbReference>
<accession>A0A849BS99</accession>
<evidence type="ECO:0000313" key="3">
    <source>
        <dbReference type="EMBL" id="NNH23354.1"/>
    </source>
</evidence>
<dbReference type="Pfam" id="PF00246">
    <property type="entry name" value="Peptidase_M14"/>
    <property type="match status" value="1"/>
</dbReference>
<dbReference type="GO" id="GO:0006508">
    <property type="term" value="P:proteolysis"/>
    <property type="evidence" value="ECO:0007669"/>
    <property type="project" value="InterPro"/>
</dbReference>
<dbReference type="SMART" id="SM00631">
    <property type="entry name" value="Zn_pept"/>
    <property type="match status" value="1"/>
</dbReference>
<dbReference type="Gene3D" id="3.40.630.10">
    <property type="entry name" value="Zn peptidases"/>
    <property type="match status" value="1"/>
</dbReference>
<protein>
    <submittedName>
        <fullName evidence="3">Peptidase M14</fullName>
    </submittedName>
</protein>
<evidence type="ECO:0000256" key="1">
    <source>
        <dbReference type="PROSITE-ProRule" id="PRU01379"/>
    </source>
</evidence>
<dbReference type="GO" id="GO:0008270">
    <property type="term" value="F:zinc ion binding"/>
    <property type="evidence" value="ECO:0007669"/>
    <property type="project" value="InterPro"/>
</dbReference>
<sequence length="807" mass="84844">MRVYPDEPGDASIARGALPYDEIAPRLQALMARSDYVSTEVVGTSTQGRELLLVTLTAPETPAQTAQQAAWRDAIKDDPEAAGADAALAAGYKTPVWFNNNIHGNEWEGTDASLRWMEALVDRAEAGDADAVATLAGSRLYFTVTNNPDGRVAGQRRTALDLDPNRDFITNETPETVAVRELAGRLQPLFFSDIHGYTSVLQVEPCGPPHGENYDYDLFIPHAYASALRIEADVAAAGIEGNTYLDDEGQVTEENTGKIRIPYRDIRSGWDDWPPIFTAQYVAFQGAVTSTVELPLGRVSTSTPEGLAESARRAGVNTAVAEQVITSTTSYVLENADELLANQVEVFRRGSAGEPLREIGPDPDPASIPGPDQWAEVWDETDVYRAEFPEAYVIPAGDQRSAASAARLVDRLVDHGVEVGQAVRAFRADGTTYPRGSYVVEMAQPLRGMANVLLAEGSDISDRVPSMYDVSAWSLTDLWGADVRRVEDLPSTGRGSSVLARPVEGAAPTGDVPRGTDLRLALTGSAEVRALNSLLADGVPVGLLPDGSAVLDRRERAAAVAVAAEEGVVFERTRDVTPGSDDVPLQRPLRVAYTTSSAVDDAGEDHLSLEELGYADPLRVTAQGLADGTTDLSGVDALWVGSALSRGALPEEALAALRSFVDGGGDLVGTGAAAASLAQTLGYLEATAVQGNRSGNGVVAVSTPAGSLLDGYAEDRAFVYAPVHFTGLGVGTVVEQTYGDGPLVAGHWRALGDGTGGPSSAAGQPSVVSGESAGGGRAVVFGTYPTFRVHPLGMLDDVARALGSATS</sequence>
<dbReference type="EMBL" id="JABEMA010000129">
    <property type="protein sequence ID" value="NNH23354.1"/>
    <property type="molecule type" value="Genomic_DNA"/>
</dbReference>
<dbReference type="AlphaFoldDB" id="A0A849BS99"/>
<comment type="caution">
    <text evidence="1">Lacks conserved residue(s) required for the propagation of feature annotation.</text>
</comment>
<keyword evidence="4" id="KW-1185">Reference proteome</keyword>
<evidence type="ECO:0000313" key="4">
    <source>
        <dbReference type="Proteomes" id="UP000555552"/>
    </source>
</evidence>
<dbReference type="InterPro" id="IPR000834">
    <property type="entry name" value="Peptidase_M14"/>
</dbReference>
<reference evidence="3 4" key="1">
    <citation type="submission" date="2020-05" db="EMBL/GenBank/DDBJ databases">
        <title>MicrobeNet Type strains.</title>
        <authorList>
            <person name="Nicholson A.C."/>
        </authorList>
    </citation>
    <scope>NUCLEOTIDE SEQUENCE [LARGE SCALE GENOMIC DNA]</scope>
    <source>
        <strain evidence="3 4">JCM 14547</strain>
    </source>
</reference>
<name>A0A849BS99_9ACTN</name>
<organism evidence="3 4">
    <name type="scientific">Pseudokineococcus marinus</name>
    <dbReference type="NCBI Taxonomy" id="351215"/>
    <lineage>
        <taxon>Bacteria</taxon>
        <taxon>Bacillati</taxon>
        <taxon>Actinomycetota</taxon>
        <taxon>Actinomycetes</taxon>
        <taxon>Kineosporiales</taxon>
        <taxon>Kineosporiaceae</taxon>
        <taxon>Pseudokineococcus</taxon>
    </lineage>
</organism>
<gene>
    <name evidence="3" type="ORF">HLB09_09665</name>
</gene>
<dbReference type="SUPFAM" id="SSF53187">
    <property type="entry name" value="Zn-dependent exopeptidases"/>
    <property type="match status" value="1"/>
</dbReference>
<proteinExistence type="inferred from homology"/>
<dbReference type="GO" id="GO:0004181">
    <property type="term" value="F:metallocarboxypeptidase activity"/>
    <property type="evidence" value="ECO:0007669"/>
    <property type="project" value="InterPro"/>
</dbReference>
<comment type="caution">
    <text evidence="3">The sequence shown here is derived from an EMBL/GenBank/DDBJ whole genome shotgun (WGS) entry which is preliminary data.</text>
</comment>
<dbReference type="Proteomes" id="UP000555552">
    <property type="component" value="Unassembled WGS sequence"/>
</dbReference>
<comment type="similarity">
    <text evidence="1">Belongs to the peptidase M14 family.</text>
</comment>
<feature type="domain" description="Peptidase M14" evidence="2">
    <location>
        <begin position="16"/>
        <end position="283"/>
    </location>
</feature>